<keyword evidence="11" id="KW-0966">Cell projection</keyword>
<evidence type="ECO:0000256" key="4">
    <source>
        <dbReference type="ARBA" id="ARBA00022475"/>
    </source>
</evidence>
<dbReference type="GO" id="GO:0071973">
    <property type="term" value="P:bacterial-type flagellum-dependent cell motility"/>
    <property type="evidence" value="ECO:0007669"/>
    <property type="project" value="InterPro"/>
</dbReference>
<evidence type="ECO:0000256" key="2">
    <source>
        <dbReference type="ARBA" id="ARBA00004162"/>
    </source>
</evidence>
<accession>A0A840SNG0</accession>
<keyword evidence="8 10" id="KW-1133">Transmembrane helix</keyword>
<dbReference type="InterPro" id="IPR005503">
    <property type="entry name" value="FliL"/>
</dbReference>
<keyword evidence="7 10" id="KW-0283">Flagellar rotation</keyword>
<dbReference type="RefSeq" id="WP_184147246.1">
    <property type="nucleotide sequence ID" value="NZ_JACHFM010000001.1"/>
</dbReference>
<evidence type="ECO:0000256" key="1">
    <source>
        <dbReference type="ARBA" id="ARBA00002254"/>
    </source>
</evidence>
<keyword evidence="11" id="KW-0969">Cilium</keyword>
<gene>
    <name evidence="11" type="ORF">HNP73_000763</name>
</gene>
<keyword evidence="9 10" id="KW-0472">Membrane</keyword>
<evidence type="ECO:0000256" key="7">
    <source>
        <dbReference type="ARBA" id="ARBA00022779"/>
    </source>
</evidence>
<protein>
    <recommendedName>
        <fullName evidence="10">Flagellar protein FliL</fullName>
    </recommendedName>
</protein>
<organism evidence="11 12">
    <name type="scientific">Amaricoccus macauensis</name>
    <dbReference type="NCBI Taxonomy" id="57001"/>
    <lineage>
        <taxon>Bacteria</taxon>
        <taxon>Pseudomonadati</taxon>
        <taxon>Pseudomonadota</taxon>
        <taxon>Alphaproteobacteria</taxon>
        <taxon>Rhodobacterales</taxon>
        <taxon>Paracoccaceae</taxon>
        <taxon>Amaricoccus</taxon>
    </lineage>
</organism>
<keyword evidence="6 10" id="KW-0812">Transmembrane</keyword>
<name>A0A840SNG0_9RHOB</name>
<keyword evidence="12" id="KW-1185">Reference proteome</keyword>
<evidence type="ECO:0000256" key="10">
    <source>
        <dbReference type="RuleBase" id="RU364125"/>
    </source>
</evidence>
<dbReference type="Pfam" id="PF03748">
    <property type="entry name" value="FliL"/>
    <property type="match status" value="1"/>
</dbReference>
<evidence type="ECO:0000313" key="12">
    <source>
        <dbReference type="Proteomes" id="UP000549457"/>
    </source>
</evidence>
<comment type="caution">
    <text evidence="11">The sequence shown here is derived from an EMBL/GenBank/DDBJ whole genome shotgun (WGS) entry which is preliminary data.</text>
</comment>
<dbReference type="GO" id="GO:0005886">
    <property type="term" value="C:plasma membrane"/>
    <property type="evidence" value="ECO:0007669"/>
    <property type="project" value="UniProtKB-SubCell"/>
</dbReference>
<evidence type="ECO:0000256" key="6">
    <source>
        <dbReference type="ARBA" id="ARBA00022692"/>
    </source>
</evidence>
<sequence length="163" mass="17061">MSETVVSDAEPSVPPKRRLGLILGVVGAVVLGGGGFYGARSGMIDPGALFGGGEPGRPEASARLAADFVPIGPILVSLGPGGRAKHLRFSGQLDVAREHAAEVQAQVPRVTDALNTYLRAVEVRDLEDPAALTRLRAQMLRRAQTVTGGGQVRDLLVTEFVLN</sequence>
<dbReference type="GO" id="GO:0009425">
    <property type="term" value="C:bacterial-type flagellum basal body"/>
    <property type="evidence" value="ECO:0007669"/>
    <property type="project" value="InterPro"/>
</dbReference>
<evidence type="ECO:0000313" key="11">
    <source>
        <dbReference type="EMBL" id="MBB5220842.1"/>
    </source>
</evidence>
<dbReference type="Proteomes" id="UP000549457">
    <property type="component" value="Unassembled WGS sequence"/>
</dbReference>
<evidence type="ECO:0000256" key="5">
    <source>
        <dbReference type="ARBA" id="ARBA00022500"/>
    </source>
</evidence>
<evidence type="ECO:0000256" key="8">
    <source>
        <dbReference type="ARBA" id="ARBA00022989"/>
    </source>
</evidence>
<dbReference type="EMBL" id="JACHFM010000001">
    <property type="protein sequence ID" value="MBB5220842.1"/>
    <property type="molecule type" value="Genomic_DNA"/>
</dbReference>
<comment type="similarity">
    <text evidence="3 10">Belongs to the FliL family.</text>
</comment>
<comment type="function">
    <text evidence="1 10">Controls the rotational direction of flagella during chemotaxis.</text>
</comment>
<evidence type="ECO:0000256" key="9">
    <source>
        <dbReference type="ARBA" id="ARBA00023136"/>
    </source>
</evidence>
<proteinExistence type="inferred from homology"/>
<keyword evidence="5 10" id="KW-0145">Chemotaxis</keyword>
<dbReference type="GO" id="GO:0006935">
    <property type="term" value="P:chemotaxis"/>
    <property type="evidence" value="ECO:0007669"/>
    <property type="project" value="UniProtKB-KW"/>
</dbReference>
<keyword evidence="10" id="KW-0997">Cell inner membrane</keyword>
<dbReference type="AlphaFoldDB" id="A0A840SNG0"/>
<keyword evidence="11" id="KW-0282">Flagellum</keyword>
<reference evidence="11 12" key="1">
    <citation type="submission" date="2020-08" db="EMBL/GenBank/DDBJ databases">
        <title>Genomic Encyclopedia of Type Strains, Phase IV (KMG-IV): sequencing the most valuable type-strain genomes for metagenomic binning, comparative biology and taxonomic classification.</title>
        <authorList>
            <person name="Goeker M."/>
        </authorList>
    </citation>
    <scope>NUCLEOTIDE SEQUENCE [LARGE SCALE GENOMIC DNA]</scope>
    <source>
        <strain evidence="11 12">DSM 101730</strain>
    </source>
</reference>
<comment type="subcellular location">
    <subcellularLocation>
        <location evidence="10">Cell inner membrane</location>
    </subcellularLocation>
    <subcellularLocation>
        <location evidence="2">Cell membrane</location>
        <topology evidence="2">Single-pass membrane protein</topology>
    </subcellularLocation>
</comment>
<feature type="transmembrane region" description="Helical" evidence="10">
    <location>
        <begin position="20"/>
        <end position="39"/>
    </location>
</feature>
<keyword evidence="4" id="KW-1003">Cell membrane</keyword>
<evidence type="ECO:0000256" key="3">
    <source>
        <dbReference type="ARBA" id="ARBA00008281"/>
    </source>
</evidence>